<proteinExistence type="predicted"/>
<gene>
    <name evidence="3 4" type="primary">LOC114246996</name>
</gene>
<protein>
    <submittedName>
        <fullName evidence="3 4">Uncharacterized protein LOC114246996</fullName>
    </submittedName>
</protein>
<sequence length="161" mass="17643">MGCGSSGNVVPSQDDSTNDQGKMVNGNGHHDDDDLPTVVLPESPIKPKPPIAFEIPVEEFDSSRRSSNTPPAHLQRLLQPPQPDITLPDIEEKLAVAEQRRLSLLQQRAASAQKRTQKMLRSANTVDATKTELEATDINKHVTNTLTIPPEPGLLEDKTIR</sequence>
<dbReference type="InterPro" id="IPR036002">
    <property type="entry name" value="Stathmin_sf"/>
</dbReference>
<reference evidence="3 4" key="1">
    <citation type="submission" date="2025-04" db="UniProtKB">
        <authorList>
            <consortium name="RefSeq"/>
        </authorList>
    </citation>
    <scope>IDENTIFICATION</scope>
    <source>
        <tissue evidence="3 4">Silk gland</tissue>
    </source>
</reference>
<keyword evidence="2" id="KW-1185">Reference proteome</keyword>
<dbReference type="AlphaFoldDB" id="A0A6J2K131"/>
<dbReference type="SUPFAM" id="SSF101494">
    <property type="entry name" value="Stathmin"/>
    <property type="match status" value="1"/>
</dbReference>
<dbReference type="RefSeq" id="XP_028035581.1">
    <property type="nucleotide sequence ID" value="XM_028179780.1"/>
</dbReference>
<feature type="compositionally biased region" description="Polar residues" evidence="1">
    <location>
        <begin position="1"/>
        <end position="20"/>
    </location>
</feature>
<evidence type="ECO:0000313" key="4">
    <source>
        <dbReference type="RefSeq" id="XP_028035581.1"/>
    </source>
</evidence>
<evidence type="ECO:0000313" key="3">
    <source>
        <dbReference type="RefSeq" id="XP_028035580.1"/>
    </source>
</evidence>
<feature type="region of interest" description="Disordered" evidence="1">
    <location>
        <begin position="1"/>
        <end position="84"/>
    </location>
</feature>
<organism evidence="2 3">
    <name type="scientific">Bombyx mandarina</name>
    <name type="common">Wild silk moth</name>
    <name type="synonym">Wild silkworm</name>
    <dbReference type="NCBI Taxonomy" id="7092"/>
    <lineage>
        <taxon>Eukaryota</taxon>
        <taxon>Metazoa</taxon>
        <taxon>Ecdysozoa</taxon>
        <taxon>Arthropoda</taxon>
        <taxon>Hexapoda</taxon>
        <taxon>Insecta</taxon>
        <taxon>Pterygota</taxon>
        <taxon>Neoptera</taxon>
        <taxon>Endopterygota</taxon>
        <taxon>Lepidoptera</taxon>
        <taxon>Glossata</taxon>
        <taxon>Ditrysia</taxon>
        <taxon>Bombycoidea</taxon>
        <taxon>Bombycidae</taxon>
        <taxon>Bombycinae</taxon>
        <taxon>Bombyx</taxon>
    </lineage>
</organism>
<dbReference type="RefSeq" id="XP_028035580.1">
    <property type="nucleotide sequence ID" value="XM_028179779.1"/>
</dbReference>
<dbReference type="InterPro" id="IPR000956">
    <property type="entry name" value="Stathmin_fam"/>
</dbReference>
<dbReference type="OrthoDB" id="6344011at2759"/>
<accession>A0A6J2K131</accession>
<evidence type="ECO:0000256" key="1">
    <source>
        <dbReference type="SAM" id="MobiDB-lite"/>
    </source>
</evidence>
<name>A0A6J2K131_BOMMA</name>
<dbReference type="Proteomes" id="UP000504629">
    <property type="component" value="Unplaced"/>
</dbReference>
<evidence type="ECO:0000313" key="2">
    <source>
        <dbReference type="Proteomes" id="UP000504629"/>
    </source>
</evidence>
<dbReference type="GO" id="GO:0031110">
    <property type="term" value="P:regulation of microtubule polymerization or depolymerization"/>
    <property type="evidence" value="ECO:0007669"/>
    <property type="project" value="InterPro"/>
</dbReference>
<dbReference type="KEGG" id="bman:114246996"/>
<dbReference type="Pfam" id="PF00836">
    <property type="entry name" value="Stathmin"/>
    <property type="match status" value="1"/>
</dbReference>
<dbReference type="GeneID" id="114246996"/>